<dbReference type="InterPro" id="IPR003488">
    <property type="entry name" value="DprA"/>
</dbReference>
<dbReference type="RefSeq" id="WP_133429274.1">
    <property type="nucleotide sequence ID" value="NZ_BMCC01000001.1"/>
</dbReference>
<dbReference type="AlphaFoldDB" id="A0A4R6BNB8"/>
<keyword evidence="4" id="KW-1185">Reference proteome</keyword>
<organism evidence="3 4">
    <name type="scientific">Macrococcus hajekii</name>
    <dbReference type="NCBI Taxonomy" id="198482"/>
    <lineage>
        <taxon>Bacteria</taxon>
        <taxon>Bacillati</taxon>
        <taxon>Bacillota</taxon>
        <taxon>Bacilli</taxon>
        <taxon>Bacillales</taxon>
        <taxon>Staphylococcaceae</taxon>
        <taxon>Macrococcus</taxon>
    </lineage>
</organism>
<reference evidence="3 4" key="1">
    <citation type="submission" date="2019-01" db="EMBL/GenBank/DDBJ databases">
        <title>Draft genome sequences of the type strains of six Macrococcus species.</title>
        <authorList>
            <person name="Mazhar S."/>
            <person name="Altermann E."/>
            <person name="Hill C."/>
            <person name="Mcauliffe O."/>
        </authorList>
    </citation>
    <scope>NUCLEOTIDE SEQUENCE [LARGE SCALE GENOMIC DNA]</scope>
    <source>
        <strain evidence="3 4">CCM4809</strain>
    </source>
</reference>
<gene>
    <name evidence="3" type="primary">dprA</name>
    <name evidence="3" type="ORF">ERX37_03630</name>
</gene>
<dbReference type="PANTHER" id="PTHR43022">
    <property type="entry name" value="PROTEIN SMF"/>
    <property type="match status" value="1"/>
</dbReference>
<dbReference type="GO" id="GO:0009294">
    <property type="term" value="P:DNA-mediated transformation"/>
    <property type="evidence" value="ECO:0007669"/>
    <property type="project" value="InterPro"/>
</dbReference>
<accession>A0A4R6BNB8</accession>
<dbReference type="Pfam" id="PF02481">
    <property type="entry name" value="DNA_processg_A"/>
    <property type="match status" value="1"/>
</dbReference>
<dbReference type="Proteomes" id="UP000295328">
    <property type="component" value="Unassembled WGS sequence"/>
</dbReference>
<dbReference type="InterPro" id="IPR057666">
    <property type="entry name" value="DrpA_SLOG"/>
</dbReference>
<protein>
    <submittedName>
        <fullName evidence="3">DNA-protecting protein DprA</fullName>
    </submittedName>
</protein>
<dbReference type="NCBIfam" id="TIGR00732">
    <property type="entry name" value="dprA"/>
    <property type="match status" value="1"/>
</dbReference>
<proteinExistence type="inferred from homology"/>
<feature type="domain" description="Smf/DprA SLOG" evidence="2">
    <location>
        <begin position="73"/>
        <end position="280"/>
    </location>
</feature>
<evidence type="ECO:0000256" key="1">
    <source>
        <dbReference type="ARBA" id="ARBA00006525"/>
    </source>
</evidence>
<dbReference type="SUPFAM" id="SSF102405">
    <property type="entry name" value="MCP/YpsA-like"/>
    <property type="match status" value="1"/>
</dbReference>
<sequence length="286" mass="32469">MNEHILKLIYAGFSTKQLHQYYRKFGCFDFVQTKYEMLLRGSGDSRLQSKLQRLKELDTERIKHRLQTDGIELLFYDDHDYPSLLKQIYDFPFILFYRGDKSLLSGDALAIVGGRERTFYTIDVLNQLMPELVPALTIVSGLAKGTDADAHLAAMKHGGKTIGVLGFGHLHHYPDETAILRRYMECHQLVVSEYPPFAGPRTWQFPERNRLISGLANGVLVIESKKRSGSLITLDQALDQNRNVYCIPGPVTSLHSEGSNLKIFEGAKMCLKATDILEDFNSLKIK</sequence>
<dbReference type="EMBL" id="SCWE01000001">
    <property type="protein sequence ID" value="TDM03187.1"/>
    <property type="molecule type" value="Genomic_DNA"/>
</dbReference>
<evidence type="ECO:0000313" key="4">
    <source>
        <dbReference type="Proteomes" id="UP000295328"/>
    </source>
</evidence>
<comment type="caution">
    <text evidence="3">The sequence shown here is derived from an EMBL/GenBank/DDBJ whole genome shotgun (WGS) entry which is preliminary data.</text>
</comment>
<dbReference type="Gene3D" id="3.40.50.450">
    <property type="match status" value="1"/>
</dbReference>
<evidence type="ECO:0000313" key="3">
    <source>
        <dbReference type="EMBL" id="TDM03187.1"/>
    </source>
</evidence>
<comment type="similarity">
    <text evidence="1">Belongs to the DprA/Smf family.</text>
</comment>
<name>A0A4R6BNB8_9STAP</name>
<evidence type="ECO:0000259" key="2">
    <source>
        <dbReference type="Pfam" id="PF02481"/>
    </source>
</evidence>
<dbReference type="OrthoDB" id="9785707at2"/>
<dbReference type="PANTHER" id="PTHR43022:SF1">
    <property type="entry name" value="PROTEIN SMF"/>
    <property type="match status" value="1"/>
</dbReference>